<dbReference type="STRING" id="1891926.Fuma_05705"/>
<dbReference type="InterPro" id="IPR045584">
    <property type="entry name" value="Pilin-like"/>
</dbReference>
<dbReference type="InterPro" id="IPR011453">
    <property type="entry name" value="DUF1559"/>
</dbReference>
<dbReference type="InterPro" id="IPR012902">
    <property type="entry name" value="N_methyl_site"/>
</dbReference>
<dbReference type="SUPFAM" id="SSF54523">
    <property type="entry name" value="Pili subunits"/>
    <property type="match status" value="1"/>
</dbReference>
<gene>
    <name evidence="3" type="primary">xcpT_30</name>
    <name evidence="3" type="ORF">Fuma_05705</name>
</gene>
<dbReference type="KEGG" id="fmr:Fuma_05705"/>
<name>A0A1P8WPQ9_9PLAN</name>
<protein>
    <submittedName>
        <fullName evidence="3">PilD-dependent protein PddA</fullName>
    </submittedName>
</protein>
<dbReference type="Proteomes" id="UP000187735">
    <property type="component" value="Chromosome"/>
</dbReference>
<sequence>MKLYRRRRVGFTLIELLVVIAIIAILIALLLPAVQQAREAARRTQCKNNMKQIGLAIHNYHDTALCFPMNARNLQPQTNGFSWIAMCLPYFDQAPLYSQLDFNLKTIDTTGSPANRDLIETPLPMLLCPSDPTQAVRSDLAAWWAWPAAPSAVGGRNSGGPAGVTCYMGYQGDWFDSNPPDGVFERSPSVKVKFRDVIDGLSNTLIVGERSPSYSPWCSWATGNGVWIVDRYPINQIRRTAPVPNNTEAGGVKYGAISMHTGGMQGLFADGSVHFLSENMDFDTYKALDRHRDGLPIGGYTP</sequence>
<keyword evidence="1" id="KW-1133">Transmembrane helix</keyword>
<dbReference type="NCBIfam" id="TIGR02532">
    <property type="entry name" value="IV_pilin_GFxxxE"/>
    <property type="match status" value="1"/>
</dbReference>
<dbReference type="PANTHER" id="PTHR30093:SF2">
    <property type="entry name" value="TYPE II SECRETION SYSTEM PROTEIN H"/>
    <property type="match status" value="1"/>
</dbReference>
<evidence type="ECO:0000313" key="4">
    <source>
        <dbReference type="Proteomes" id="UP000187735"/>
    </source>
</evidence>
<dbReference type="AlphaFoldDB" id="A0A1P8WPQ9"/>
<organism evidence="3 4">
    <name type="scientific">Fuerstiella marisgermanici</name>
    <dbReference type="NCBI Taxonomy" id="1891926"/>
    <lineage>
        <taxon>Bacteria</taxon>
        <taxon>Pseudomonadati</taxon>
        <taxon>Planctomycetota</taxon>
        <taxon>Planctomycetia</taxon>
        <taxon>Planctomycetales</taxon>
        <taxon>Planctomycetaceae</taxon>
        <taxon>Fuerstiella</taxon>
    </lineage>
</organism>
<dbReference type="InterPro" id="IPR027558">
    <property type="entry name" value="Pre_pil_HX9DG_C"/>
</dbReference>
<keyword evidence="1" id="KW-0472">Membrane</keyword>
<feature type="domain" description="DUF1559" evidence="2">
    <location>
        <begin position="35"/>
        <end position="282"/>
    </location>
</feature>
<keyword evidence="1" id="KW-0812">Transmembrane</keyword>
<dbReference type="RefSeq" id="WP_077027117.1">
    <property type="nucleotide sequence ID" value="NZ_CP017641.1"/>
</dbReference>
<dbReference type="PANTHER" id="PTHR30093">
    <property type="entry name" value="GENERAL SECRETION PATHWAY PROTEIN G"/>
    <property type="match status" value="1"/>
</dbReference>
<evidence type="ECO:0000313" key="3">
    <source>
        <dbReference type="EMBL" id="APZ96042.1"/>
    </source>
</evidence>
<dbReference type="Pfam" id="PF07963">
    <property type="entry name" value="N_methyl"/>
    <property type="match status" value="1"/>
</dbReference>
<dbReference type="Pfam" id="PF07596">
    <property type="entry name" value="SBP_bac_10"/>
    <property type="match status" value="1"/>
</dbReference>
<evidence type="ECO:0000259" key="2">
    <source>
        <dbReference type="Pfam" id="PF07596"/>
    </source>
</evidence>
<feature type="transmembrane region" description="Helical" evidence="1">
    <location>
        <begin position="12"/>
        <end position="34"/>
    </location>
</feature>
<dbReference type="EMBL" id="CP017641">
    <property type="protein sequence ID" value="APZ96042.1"/>
    <property type="molecule type" value="Genomic_DNA"/>
</dbReference>
<dbReference type="OrthoDB" id="214964at2"/>
<keyword evidence="4" id="KW-1185">Reference proteome</keyword>
<reference evidence="3 4" key="1">
    <citation type="journal article" date="2016" name="Front. Microbiol.">
        <title>Fuerstia marisgermanicae gen. nov., sp. nov., an Unusual Member of the Phylum Planctomycetes from the German Wadden Sea.</title>
        <authorList>
            <person name="Kohn T."/>
            <person name="Heuer A."/>
            <person name="Jogler M."/>
            <person name="Vollmers J."/>
            <person name="Boedeker C."/>
            <person name="Bunk B."/>
            <person name="Rast P."/>
            <person name="Borchert D."/>
            <person name="Glockner I."/>
            <person name="Freese H.M."/>
            <person name="Klenk H.P."/>
            <person name="Overmann J."/>
            <person name="Kaster A.K."/>
            <person name="Rohde M."/>
            <person name="Wiegand S."/>
            <person name="Jogler C."/>
        </authorList>
    </citation>
    <scope>NUCLEOTIDE SEQUENCE [LARGE SCALE GENOMIC DNA]</scope>
    <source>
        <strain evidence="3 4">NH11</strain>
    </source>
</reference>
<evidence type="ECO:0000256" key="1">
    <source>
        <dbReference type="SAM" id="Phobius"/>
    </source>
</evidence>
<proteinExistence type="predicted"/>
<dbReference type="Gene3D" id="3.30.700.10">
    <property type="entry name" value="Glycoprotein, Type 4 Pilin"/>
    <property type="match status" value="1"/>
</dbReference>
<dbReference type="NCBIfam" id="TIGR04294">
    <property type="entry name" value="pre_pil_HX9DG"/>
    <property type="match status" value="1"/>
</dbReference>
<accession>A0A1P8WPQ9</accession>